<feature type="region of interest" description="Disordered" evidence="2">
    <location>
        <begin position="261"/>
        <end position="536"/>
    </location>
</feature>
<dbReference type="GO" id="GO:0048513">
    <property type="term" value="P:animal organ development"/>
    <property type="evidence" value="ECO:0007669"/>
    <property type="project" value="TreeGrafter"/>
</dbReference>
<dbReference type="Proteomes" id="UP000241890">
    <property type="component" value="Unassembled WGS sequence"/>
</dbReference>
<organism evidence="4 5">
    <name type="scientific">Hondaea fermentalgiana</name>
    <dbReference type="NCBI Taxonomy" id="2315210"/>
    <lineage>
        <taxon>Eukaryota</taxon>
        <taxon>Sar</taxon>
        <taxon>Stramenopiles</taxon>
        <taxon>Bigyra</taxon>
        <taxon>Labyrinthulomycetes</taxon>
        <taxon>Thraustochytrida</taxon>
        <taxon>Thraustochytriidae</taxon>
        <taxon>Hondaea</taxon>
    </lineage>
</organism>
<dbReference type="GO" id="GO:0043488">
    <property type="term" value="P:regulation of mRNA stability"/>
    <property type="evidence" value="ECO:0007669"/>
    <property type="project" value="TreeGrafter"/>
</dbReference>
<protein>
    <submittedName>
        <fullName evidence="4">Fragile X mental retardation syndrome-related protein 1</fullName>
    </submittedName>
</protein>
<dbReference type="GO" id="GO:0010494">
    <property type="term" value="C:cytoplasmic stress granule"/>
    <property type="evidence" value="ECO:0007669"/>
    <property type="project" value="TreeGrafter"/>
</dbReference>
<dbReference type="InParanoid" id="A0A2R5G019"/>
<dbReference type="InterPro" id="IPR036612">
    <property type="entry name" value="KH_dom_type_1_sf"/>
</dbReference>
<feature type="compositionally biased region" description="Basic residues" evidence="2">
    <location>
        <begin position="455"/>
        <end position="467"/>
    </location>
</feature>
<keyword evidence="1" id="KW-0694">RNA-binding</keyword>
<dbReference type="SMART" id="SM00322">
    <property type="entry name" value="KH"/>
    <property type="match status" value="2"/>
</dbReference>
<dbReference type="Gene3D" id="3.30.1370.10">
    <property type="entry name" value="K Homology domain, type 1"/>
    <property type="match status" value="2"/>
</dbReference>
<dbReference type="GO" id="GO:0051028">
    <property type="term" value="P:mRNA transport"/>
    <property type="evidence" value="ECO:0007669"/>
    <property type="project" value="TreeGrafter"/>
</dbReference>
<dbReference type="InterPro" id="IPR040148">
    <property type="entry name" value="FMR1"/>
</dbReference>
<dbReference type="AlphaFoldDB" id="A0A2R5G019"/>
<evidence type="ECO:0000256" key="2">
    <source>
        <dbReference type="SAM" id="MobiDB-lite"/>
    </source>
</evidence>
<proteinExistence type="predicted"/>
<accession>A0A2R5G019</accession>
<dbReference type="PANTHER" id="PTHR10603:SF7">
    <property type="entry name" value="FRAGILE X MESSENGER RIBONUCLEOPROTEIN 1 HOMOLOG"/>
    <property type="match status" value="1"/>
</dbReference>
<feature type="domain" description="K Homology" evidence="3">
    <location>
        <begin position="106"/>
        <end position="173"/>
    </location>
</feature>
<dbReference type="EMBL" id="BEYU01000001">
    <property type="protein sequence ID" value="GBG23865.1"/>
    <property type="molecule type" value="Genomic_DNA"/>
</dbReference>
<feature type="compositionally biased region" description="Low complexity" evidence="2">
    <location>
        <begin position="306"/>
        <end position="316"/>
    </location>
</feature>
<evidence type="ECO:0000256" key="1">
    <source>
        <dbReference type="PROSITE-ProRule" id="PRU00117"/>
    </source>
</evidence>
<evidence type="ECO:0000313" key="5">
    <source>
        <dbReference type="Proteomes" id="UP000241890"/>
    </source>
</evidence>
<comment type="caution">
    <text evidence="4">The sequence shown here is derived from an EMBL/GenBank/DDBJ whole genome shotgun (WGS) entry which is preliminary data.</text>
</comment>
<keyword evidence="5" id="KW-1185">Reference proteome</keyword>
<dbReference type="PANTHER" id="PTHR10603">
    <property type="entry name" value="FRAGILE X MENTAL RETARDATION SYNDROME-RELATED PROTEIN"/>
    <property type="match status" value="1"/>
</dbReference>
<dbReference type="PROSITE" id="PS50084">
    <property type="entry name" value="KH_TYPE_1"/>
    <property type="match status" value="2"/>
</dbReference>
<dbReference type="CDD" id="cd00105">
    <property type="entry name" value="KH-I"/>
    <property type="match status" value="1"/>
</dbReference>
<dbReference type="OrthoDB" id="424249at2759"/>
<dbReference type="SUPFAM" id="SSF54791">
    <property type="entry name" value="Eukaryotic type KH-domain (KH-domain type I)"/>
    <property type="match status" value="2"/>
</dbReference>
<feature type="compositionally biased region" description="Low complexity" evidence="2">
    <location>
        <begin position="326"/>
        <end position="361"/>
    </location>
</feature>
<dbReference type="GO" id="GO:0045727">
    <property type="term" value="P:positive regulation of translation"/>
    <property type="evidence" value="ECO:0007669"/>
    <property type="project" value="TreeGrafter"/>
</dbReference>
<dbReference type="InterPro" id="IPR004087">
    <property type="entry name" value="KH_dom"/>
</dbReference>
<feature type="compositionally biased region" description="Basic and acidic residues" evidence="2">
    <location>
        <begin position="362"/>
        <end position="374"/>
    </location>
</feature>
<dbReference type="GO" id="GO:0003730">
    <property type="term" value="F:mRNA 3'-UTR binding"/>
    <property type="evidence" value="ECO:0007669"/>
    <property type="project" value="TreeGrafter"/>
</dbReference>
<reference evidence="4 5" key="1">
    <citation type="submission" date="2017-12" db="EMBL/GenBank/DDBJ databases">
        <title>Sequencing, de novo assembly and annotation of complete genome of a new Thraustochytrid species, strain FCC1311.</title>
        <authorList>
            <person name="Sedici K."/>
            <person name="Godart F."/>
            <person name="Aiese Cigliano R."/>
            <person name="Sanseverino W."/>
            <person name="Barakat M."/>
            <person name="Ortet P."/>
            <person name="Marechal E."/>
            <person name="Cagnac O."/>
            <person name="Amato A."/>
        </authorList>
    </citation>
    <scope>NUCLEOTIDE SEQUENCE [LARGE SCALE GENOMIC DNA]</scope>
</reference>
<name>A0A2R5G019_9STRA</name>
<sequence>MAGAGGGDLRDGVNVPYELLQWSQSDDAKAVAEKIRGKTDATAIDLVSARPGKASFQISAASADCLRAARSLLETHLSFQIEYQQRKQQTEKMEEDLRATNAEFETGQRVEFSVPENLIGLVIGKGGARVTKVKEDTGVERIIVDARTRVVRIRGRDPEAVRRARDMLEYEEIALPLQPGQPRTIIGERGRNIAEIMRKSGCVNIMVEKDRFLRIVGTKKAVQLAQDLVETQLEYEQKMSSLRVNEANIQRQLSAIDANYRDFAGHNGPRPRQQQRRDGFLSSADDASHRSRGSGSSSVKVTELATTIKNNTNNNKTKMEHQHGSKNNNVANNKAPKAGTSAAARGAGQPQPPKQAQSQQPVRDDATTATKDKVVQPARANPSSSNNNKKKKKAVAAAVATTAAAAANPSSDKAAADATGEASKSSSPSEEVPAPVAPVLEKQQERGQPTGPSTKPKRNNNKAKGSNKQKPVTSSVKDAPAENVGPNKATEQPNTLRSQQPSKKQAPKQKAPSAAVTKETIPSADPGPKQEEKTKA</sequence>
<dbReference type="GO" id="GO:0005634">
    <property type="term" value="C:nucleus"/>
    <property type="evidence" value="ECO:0007669"/>
    <property type="project" value="TreeGrafter"/>
</dbReference>
<gene>
    <name evidence="4" type="ORF">FCC1311_000852</name>
</gene>
<dbReference type="CDD" id="cd22426">
    <property type="entry name" value="KH_I_FMR1_FXR_rpt2"/>
    <property type="match status" value="1"/>
</dbReference>
<evidence type="ECO:0000259" key="3">
    <source>
        <dbReference type="SMART" id="SM00322"/>
    </source>
</evidence>
<feature type="compositionally biased region" description="Low complexity" evidence="2">
    <location>
        <begin position="395"/>
        <end position="439"/>
    </location>
</feature>
<feature type="domain" description="K Homology" evidence="3">
    <location>
        <begin position="175"/>
        <end position="234"/>
    </location>
</feature>
<dbReference type="GO" id="GO:0045182">
    <property type="term" value="F:translation regulator activity"/>
    <property type="evidence" value="ECO:0007669"/>
    <property type="project" value="TreeGrafter"/>
</dbReference>
<dbReference type="Pfam" id="PF00013">
    <property type="entry name" value="KH_1"/>
    <property type="match status" value="2"/>
</dbReference>
<feature type="compositionally biased region" description="Low complexity" evidence="2">
    <location>
        <begin position="498"/>
        <end position="515"/>
    </location>
</feature>
<dbReference type="InterPro" id="IPR004088">
    <property type="entry name" value="KH_dom_type_1"/>
</dbReference>
<evidence type="ECO:0000313" key="4">
    <source>
        <dbReference type="EMBL" id="GBG23865.1"/>
    </source>
</evidence>